<dbReference type="SMART" id="SM00397">
    <property type="entry name" value="t_SNARE"/>
    <property type="match status" value="1"/>
</dbReference>
<reference evidence="3" key="1">
    <citation type="journal article" date="2022" name="DNA Res.">
        <title>Genome analysis of five recently described species of the CUG-Ser clade uncovers Candida theae as a new hybrid lineage with pathogenic potential in the Candida parapsilosis species complex.</title>
        <authorList>
            <person name="Mixao V."/>
            <person name="Del Olmo V."/>
            <person name="Hegedusova E."/>
            <person name="Saus E."/>
            <person name="Pryszcz L."/>
            <person name="Cillingova A."/>
            <person name="Nosek J."/>
            <person name="Gabaldon T."/>
        </authorList>
    </citation>
    <scope>NUCLEOTIDE SEQUENCE</scope>
    <source>
        <strain evidence="3">CBS 10844</strain>
    </source>
</reference>
<evidence type="ECO:0000256" key="1">
    <source>
        <dbReference type="SAM" id="MobiDB-lite"/>
    </source>
</evidence>
<proteinExistence type="predicted"/>
<gene>
    <name evidence="3" type="ORF">KGF56_002376</name>
</gene>
<comment type="caution">
    <text evidence="3">The sequence shown here is derived from an EMBL/GenBank/DDBJ whole genome shotgun (WGS) entry which is preliminary data.</text>
</comment>
<feature type="compositionally biased region" description="Acidic residues" evidence="1">
    <location>
        <begin position="147"/>
        <end position="159"/>
    </location>
</feature>
<dbReference type="AlphaFoldDB" id="A0AAI9SXU9"/>
<feature type="domain" description="T-SNARE coiled-coil homology" evidence="2">
    <location>
        <begin position="171"/>
        <end position="233"/>
    </location>
</feature>
<dbReference type="Gene3D" id="1.20.5.110">
    <property type="match status" value="1"/>
</dbReference>
<dbReference type="CDD" id="cd15859">
    <property type="entry name" value="SNARE_SYN8"/>
    <property type="match status" value="1"/>
</dbReference>
<dbReference type="PROSITE" id="PS50192">
    <property type="entry name" value="T_SNARE"/>
    <property type="match status" value="1"/>
</dbReference>
<sequence>MAPKLKEIRLLLSKIQLNVEELATSIDERNHLYALGLAPSSDDNNELASLLSKTMGYFKTIQQDMLHTKDAAVNDQFDDLVKSYNEALAEMQSDPSVNVAEYQYEKPVINRVRFNDVTTTFQSYQDVSPEPQLESESALKYSPESEPQTETEGESEAELEQTNHQMFAQHQQTMMRQDQDLDLLHESITRQNRMGHDIDQELNEHLIILNDLEEGTDNSQLRMRRATTRLNKFIQTARENGSLLLNSAHDSNINRNPDAKKADRNIILFNGFIITDLPRKI</sequence>
<keyword evidence="4" id="KW-1185">Reference proteome</keyword>
<accession>A0AAI9SXU9</accession>
<dbReference type="Proteomes" id="UP001202479">
    <property type="component" value="Unassembled WGS sequence"/>
</dbReference>
<dbReference type="GeneID" id="73379993"/>
<evidence type="ECO:0000259" key="2">
    <source>
        <dbReference type="PROSITE" id="PS50192"/>
    </source>
</evidence>
<dbReference type="InterPro" id="IPR000727">
    <property type="entry name" value="T_SNARE_dom"/>
</dbReference>
<dbReference type="SUPFAM" id="SSF58038">
    <property type="entry name" value="SNARE fusion complex"/>
    <property type="match status" value="1"/>
</dbReference>
<evidence type="ECO:0000313" key="4">
    <source>
        <dbReference type="Proteomes" id="UP001202479"/>
    </source>
</evidence>
<dbReference type="EMBL" id="JAHUZD010000074">
    <property type="protein sequence ID" value="KAI3404859.2"/>
    <property type="molecule type" value="Genomic_DNA"/>
</dbReference>
<feature type="region of interest" description="Disordered" evidence="1">
    <location>
        <begin position="123"/>
        <end position="160"/>
    </location>
</feature>
<protein>
    <recommendedName>
        <fullName evidence="2">t-SNARE coiled-coil homology domain-containing protein</fullName>
    </recommendedName>
</protein>
<organism evidence="3 4">
    <name type="scientific">Candida oxycetoniae</name>
    <dbReference type="NCBI Taxonomy" id="497107"/>
    <lineage>
        <taxon>Eukaryota</taxon>
        <taxon>Fungi</taxon>
        <taxon>Dikarya</taxon>
        <taxon>Ascomycota</taxon>
        <taxon>Saccharomycotina</taxon>
        <taxon>Pichiomycetes</taxon>
        <taxon>Debaryomycetaceae</taxon>
        <taxon>Candida/Lodderomyces clade</taxon>
        <taxon>Candida</taxon>
    </lineage>
</organism>
<dbReference type="RefSeq" id="XP_049180604.1">
    <property type="nucleotide sequence ID" value="XM_049323598.1"/>
</dbReference>
<name>A0AAI9SXU9_9ASCO</name>
<evidence type="ECO:0000313" key="3">
    <source>
        <dbReference type="EMBL" id="KAI3404859.2"/>
    </source>
</evidence>